<dbReference type="InterPro" id="IPR016157">
    <property type="entry name" value="Cullin_CS"/>
</dbReference>
<dbReference type="PROSITE" id="PS50069">
    <property type="entry name" value="CULLIN_2"/>
    <property type="match status" value="1"/>
</dbReference>
<dbReference type="Pfam" id="PF00888">
    <property type="entry name" value="Cullin"/>
    <property type="match status" value="1"/>
</dbReference>
<evidence type="ECO:0000256" key="4">
    <source>
        <dbReference type="PROSITE-ProRule" id="PRU00330"/>
    </source>
</evidence>
<proteinExistence type="inferred from homology"/>
<dbReference type="Pfam" id="PF26557">
    <property type="entry name" value="Cullin_AB"/>
    <property type="match status" value="1"/>
</dbReference>
<gene>
    <name evidence="7" type="ORF">g.32855</name>
</gene>
<protein>
    <recommendedName>
        <fullName evidence="6">Cullin family profile domain-containing protein</fullName>
    </recommendedName>
</protein>
<comment type="similarity">
    <text evidence="1 4 5">Belongs to the cullin family.</text>
</comment>
<dbReference type="Gene3D" id="3.30.230.130">
    <property type="entry name" value="Cullin, Chain C, Domain 2"/>
    <property type="match status" value="1"/>
</dbReference>
<dbReference type="FunFam" id="1.10.10.10:FF:000014">
    <property type="entry name" value="Cullin 1"/>
    <property type="match status" value="1"/>
</dbReference>
<dbReference type="InterPro" id="IPR016159">
    <property type="entry name" value="Cullin_repeat-like_dom_sf"/>
</dbReference>
<dbReference type="SUPFAM" id="SSF46785">
    <property type="entry name" value="Winged helix' DNA-binding domain"/>
    <property type="match status" value="1"/>
</dbReference>
<dbReference type="EMBL" id="GECZ01003322">
    <property type="protein sequence ID" value="JAS66447.1"/>
    <property type="molecule type" value="Transcribed_RNA"/>
</dbReference>
<dbReference type="InterPro" id="IPR036390">
    <property type="entry name" value="WH_DNA-bd_sf"/>
</dbReference>
<evidence type="ECO:0000256" key="5">
    <source>
        <dbReference type="RuleBase" id="RU003829"/>
    </source>
</evidence>
<keyword evidence="3" id="KW-0832">Ubl conjugation</keyword>
<dbReference type="FunFam" id="1.20.1310.10:FF:000006">
    <property type="entry name" value="Cullin 3"/>
    <property type="match status" value="1"/>
</dbReference>
<dbReference type="InterPro" id="IPR036317">
    <property type="entry name" value="Cullin_homology_sf"/>
</dbReference>
<dbReference type="PANTHER" id="PTHR11932">
    <property type="entry name" value="CULLIN"/>
    <property type="match status" value="1"/>
</dbReference>
<sequence>MYGANNQGIQLGLYHFHNADSPTYIIGLENKEQCMDSKSADSLWKLLRSAIQQIQRKHHSNLNFEELYRYGYYLVMHKHGSVLYSGLQDVISQHLRSKVQNKVLANLNSNFLQVINSSWDHHLTCMTMIRDILMYMDRVYIKQNGLDDIYTLGLSLFKNQQVVCFEGIQHFLQTTLLEMVEKERNGELVDRNAFRCATRMLMVLGNHSPTVYQEIFEGPFLQQTANFCRTESQQLLKEKNASLYLRRVDSHVADEIERSKQCFDELTLPKVTKVVNDELIRAHMKTVAEMNGSGIVYMIEQQSTDDLSCMYKLYARVPDGLKTMFNIISHYLRQQGQILIRDEETNNNALIYVQNLLDLKDKIDFFLINSFSNDRLCKQMIAADFEHILNLNSKSPEYLSLFIDDKLKKTVKVMTDSDKAILLDKTMVLFRFLQDKDLFEQYYSKHLAKRLLLSKVINEENEKDVIVKFKAECGLQYTRKMEGMFRDMWMSTSVTNAFQKHIRDSDEPVHGVDLSVQVLTAVYWPTHQILLPCNVPLVPLTAFTTFKKFYLALHCGRKLTLLPHLGTAELEMYFVRPHCEGEEGEGWQADITGCGEVRSYTLQVSTYQMCILMLFNNRPQWNYQELQEETNICHKDLVRALQILIVGKPSQRVLIKRPNSRKIDHGDFFHVNKSFASKTNRVKLPTYLIKYESESERQDTMKRINEDRNYEIEAAIIRIMKSRRVMHHENLMYELITMLTPRFVPTKENLKTRIEVLIEREYIARNSEDRRIYEYLA</sequence>
<dbReference type="FunFam" id="1.20.1310.10:FF:000002">
    <property type="entry name" value="cullin-3 isoform X1"/>
    <property type="match status" value="1"/>
</dbReference>
<evidence type="ECO:0000313" key="7">
    <source>
        <dbReference type="EMBL" id="JAS66447.1"/>
    </source>
</evidence>
<feature type="domain" description="Cullin family profile" evidence="6">
    <location>
        <begin position="394"/>
        <end position="645"/>
    </location>
</feature>
<name>A0A1B6GVL4_9HEMI</name>
<dbReference type="Pfam" id="PF10557">
    <property type="entry name" value="Cullin_Nedd8"/>
    <property type="match status" value="1"/>
</dbReference>
<dbReference type="SUPFAM" id="SSF74788">
    <property type="entry name" value="Cullin repeat-like"/>
    <property type="match status" value="1"/>
</dbReference>
<dbReference type="FunFam" id="1.20.1310.10:FF:000001">
    <property type="entry name" value="Cullin 3"/>
    <property type="match status" value="1"/>
</dbReference>
<evidence type="ECO:0000256" key="2">
    <source>
        <dbReference type="ARBA" id="ARBA00022499"/>
    </source>
</evidence>
<keyword evidence="2" id="KW-1017">Isopeptide bond</keyword>
<organism evidence="7">
    <name type="scientific">Cuerna arida</name>
    <dbReference type="NCBI Taxonomy" id="1464854"/>
    <lineage>
        <taxon>Eukaryota</taxon>
        <taxon>Metazoa</taxon>
        <taxon>Ecdysozoa</taxon>
        <taxon>Arthropoda</taxon>
        <taxon>Hexapoda</taxon>
        <taxon>Insecta</taxon>
        <taxon>Pterygota</taxon>
        <taxon>Neoptera</taxon>
        <taxon>Paraneoptera</taxon>
        <taxon>Hemiptera</taxon>
        <taxon>Auchenorrhyncha</taxon>
        <taxon>Membracoidea</taxon>
        <taxon>Cicadellidae</taxon>
        <taxon>Cicadellinae</taxon>
        <taxon>Proconiini</taxon>
        <taxon>Cuerna</taxon>
    </lineage>
</organism>
<dbReference type="InterPro" id="IPR036388">
    <property type="entry name" value="WH-like_DNA-bd_sf"/>
</dbReference>
<dbReference type="SMART" id="SM00182">
    <property type="entry name" value="CULLIN"/>
    <property type="match status" value="1"/>
</dbReference>
<dbReference type="GO" id="GO:0006511">
    <property type="term" value="P:ubiquitin-dependent protein catabolic process"/>
    <property type="evidence" value="ECO:0007669"/>
    <property type="project" value="InterPro"/>
</dbReference>
<dbReference type="GO" id="GO:0031461">
    <property type="term" value="C:cullin-RING ubiquitin ligase complex"/>
    <property type="evidence" value="ECO:0007669"/>
    <property type="project" value="InterPro"/>
</dbReference>
<dbReference type="InterPro" id="IPR019559">
    <property type="entry name" value="Cullin_neddylation_domain"/>
</dbReference>
<evidence type="ECO:0000256" key="1">
    <source>
        <dbReference type="ARBA" id="ARBA00006019"/>
    </source>
</evidence>
<dbReference type="SUPFAM" id="SSF75632">
    <property type="entry name" value="Cullin homology domain"/>
    <property type="match status" value="1"/>
</dbReference>
<dbReference type="InterPro" id="IPR016158">
    <property type="entry name" value="Cullin_homology"/>
</dbReference>
<dbReference type="GO" id="GO:0031625">
    <property type="term" value="F:ubiquitin protein ligase binding"/>
    <property type="evidence" value="ECO:0007669"/>
    <property type="project" value="InterPro"/>
</dbReference>
<dbReference type="Gene3D" id="1.20.1310.10">
    <property type="entry name" value="Cullin Repeats"/>
    <property type="match status" value="4"/>
</dbReference>
<dbReference type="InterPro" id="IPR045093">
    <property type="entry name" value="Cullin"/>
</dbReference>
<dbReference type="Gene3D" id="1.10.10.10">
    <property type="entry name" value="Winged helix-like DNA-binding domain superfamily/Winged helix DNA-binding domain"/>
    <property type="match status" value="1"/>
</dbReference>
<accession>A0A1B6GVL4</accession>
<dbReference type="InterPro" id="IPR001373">
    <property type="entry name" value="Cullin_N"/>
</dbReference>
<evidence type="ECO:0000259" key="6">
    <source>
        <dbReference type="PROSITE" id="PS50069"/>
    </source>
</evidence>
<evidence type="ECO:0000256" key="3">
    <source>
        <dbReference type="ARBA" id="ARBA00022843"/>
    </source>
</evidence>
<dbReference type="InterPro" id="IPR059120">
    <property type="entry name" value="Cullin-like_AB"/>
</dbReference>
<dbReference type="AlphaFoldDB" id="A0A1B6GVL4"/>
<dbReference type="PROSITE" id="PS01256">
    <property type="entry name" value="CULLIN_1"/>
    <property type="match status" value="1"/>
</dbReference>
<dbReference type="SMART" id="SM00884">
    <property type="entry name" value="Cullin_Nedd8"/>
    <property type="match status" value="1"/>
</dbReference>
<reference evidence="7" key="1">
    <citation type="submission" date="2015-11" db="EMBL/GenBank/DDBJ databases">
        <title>De novo transcriptome assembly of four potential Pierce s Disease insect vectors from Arizona vineyards.</title>
        <authorList>
            <person name="Tassone E.E."/>
        </authorList>
    </citation>
    <scope>NUCLEOTIDE SEQUENCE</scope>
</reference>